<evidence type="ECO:0000313" key="1">
    <source>
        <dbReference type="EMBL" id="GIY83679.1"/>
    </source>
</evidence>
<dbReference type="Proteomes" id="UP001054945">
    <property type="component" value="Unassembled WGS sequence"/>
</dbReference>
<protein>
    <submittedName>
        <fullName evidence="1">Uncharacterized protein</fullName>
    </submittedName>
</protein>
<accession>A0AAV4WN20</accession>
<reference evidence="1 2" key="1">
    <citation type="submission" date="2021-06" db="EMBL/GenBank/DDBJ databases">
        <title>Caerostris extrusa draft genome.</title>
        <authorList>
            <person name="Kono N."/>
            <person name="Arakawa K."/>
        </authorList>
    </citation>
    <scope>NUCLEOTIDE SEQUENCE [LARGE SCALE GENOMIC DNA]</scope>
</reference>
<keyword evidence="2" id="KW-1185">Reference proteome</keyword>
<evidence type="ECO:0000313" key="2">
    <source>
        <dbReference type="Proteomes" id="UP001054945"/>
    </source>
</evidence>
<proteinExistence type="predicted"/>
<dbReference type="EMBL" id="BPLR01016416">
    <property type="protein sequence ID" value="GIY83679.1"/>
    <property type="molecule type" value="Genomic_DNA"/>
</dbReference>
<sequence length="91" mass="10310">MQALMPYLITLQGLKETGMTRHRLGILKALSLCWSPVTFCGRDRPSQGMRLKFCANTGRLMAHLTHILNVSRDKWAISLLGDERRSAGIIW</sequence>
<gene>
    <name evidence="1" type="ORF">CEXT_10211</name>
</gene>
<comment type="caution">
    <text evidence="1">The sequence shown here is derived from an EMBL/GenBank/DDBJ whole genome shotgun (WGS) entry which is preliminary data.</text>
</comment>
<dbReference type="AlphaFoldDB" id="A0AAV4WN20"/>
<organism evidence="1 2">
    <name type="scientific">Caerostris extrusa</name>
    <name type="common">Bark spider</name>
    <name type="synonym">Caerostris bankana</name>
    <dbReference type="NCBI Taxonomy" id="172846"/>
    <lineage>
        <taxon>Eukaryota</taxon>
        <taxon>Metazoa</taxon>
        <taxon>Ecdysozoa</taxon>
        <taxon>Arthropoda</taxon>
        <taxon>Chelicerata</taxon>
        <taxon>Arachnida</taxon>
        <taxon>Araneae</taxon>
        <taxon>Araneomorphae</taxon>
        <taxon>Entelegynae</taxon>
        <taxon>Araneoidea</taxon>
        <taxon>Araneidae</taxon>
        <taxon>Caerostris</taxon>
    </lineage>
</organism>
<name>A0AAV4WN20_CAEEX</name>